<feature type="domain" description="Methyltransferase" evidence="1">
    <location>
        <begin position="55"/>
        <end position="165"/>
    </location>
</feature>
<keyword evidence="2" id="KW-0489">Methyltransferase</keyword>
<sequence>MKKPDFSPDWDDEIKRVYQHDIEEFWEPEIAPSVYNAYHRRNEVILNIIRNLLPKNSLILDIGCAQGTLSLILAEEGYNVFANDIRESFIEYAKLRYEKGNIKFIVGNFEEIEFKEKFDLIIGTEIIEHLPEPFRFIRKVQNILKENGYFILTTPNGRYIRNKNPSYFEIKGKKIDKKYIYSADGDMHYFAFKPFELIRIINYCGFKDLKIGFLNSFIICGHMKTAFLYRLFPVRFINFIDKIMTNSSFTREIFSETILIVCRKNTFQE</sequence>
<dbReference type="EMBL" id="DTHG01000103">
    <property type="protein sequence ID" value="HGW92609.1"/>
    <property type="molecule type" value="Genomic_DNA"/>
</dbReference>
<dbReference type="Pfam" id="PF13847">
    <property type="entry name" value="Methyltransf_31"/>
    <property type="match status" value="1"/>
</dbReference>
<comment type="caution">
    <text evidence="2">The sequence shown here is derived from an EMBL/GenBank/DDBJ whole genome shotgun (WGS) entry which is preliminary data.</text>
</comment>
<dbReference type="Gene3D" id="3.40.50.150">
    <property type="entry name" value="Vaccinia Virus protein VP39"/>
    <property type="match status" value="1"/>
</dbReference>
<dbReference type="InterPro" id="IPR025714">
    <property type="entry name" value="Methyltranfer_dom"/>
</dbReference>
<proteinExistence type="predicted"/>
<accession>A0A7C4YJD1</accession>
<keyword evidence="2" id="KW-0808">Transferase</keyword>
<name>A0A7C4YJD1_UNCW3</name>
<dbReference type="PANTHER" id="PTHR43861:SF6">
    <property type="entry name" value="METHYLTRANSFERASE TYPE 11"/>
    <property type="match status" value="1"/>
</dbReference>
<dbReference type="InterPro" id="IPR029063">
    <property type="entry name" value="SAM-dependent_MTases_sf"/>
</dbReference>
<organism evidence="2">
    <name type="scientific">candidate division WOR-3 bacterium</name>
    <dbReference type="NCBI Taxonomy" id="2052148"/>
    <lineage>
        <taxon>Bacteria</taxon>
        <taxon>Bacteria division WOR-3</taxon>
    </lineage>
</organism>
<dbReference type="SUPFAM" id="SSF53335">
    <property type="entry name" value="S-adenosyl-L-methionine-dependent methyltransferases"/>
    <property type="match status" value="1"/>
</dbReference>
<dbReference type="PANTHER" id="PTHR43861">
    <property type="entry name" value="TRANS-ACONITATE 2-METHYLTRANSFERASE-RELATED"/>
    <property type="match status" value="1"/>
</dbReference>
<protein>
    <submittedName>
        <fullName evidence="2">Methyltransferase domain-containing protein</fullName>
    </submittedName>
</protein>
<evidence type="ECO:0000313" key="2">
    <source>
        <dbReference type="EMBL" id="HGW92609.1"/>
    </source>
</evidence>
<reference evidence="2" key="1">
    <citation type="journal article" date="2020" name="mSystems">
        <title>Genome- and Community-Level Interaction Insights into Carbon Utilization and Element Cycling Functions of Hydrothermarchaeota in Hydrothermal Sediment.</title>
        <authorList>
            <person name="Zhou Z."/>
            <person name="Liu Y."/>
            <person name="Xu W."/>
            <person name="Pan J."/>
            <person name="Luo Z.H."/>
            <person name="Li M."/>
        </authorList>
    </citation>
    <scope>NUCLEOTIDE SEQUENCE [LARGE SCALE GENOMIC DNA]</scope>
    <source>
        <strain evidence="2">SpSt-780</strain>
    </source>
</reference>
<dbReference type="AlphaFoldDB" id="A0A7C4YJD1"/>
<evidence type="ECO:0000259" key="1">
    <source>
        <dbReference type="Pfam" id="PF13847"/>
    </source>
</evidence>
<gene>
    <name evidence="2" type="ORF">ENV67_08755</name>
</gene>
<dbReference type="GO" id="GO:0008168">
    <property type="term" value="F:methyltransferase activity"/>
    <property type="evidence" value="ECO:0007669"/>
    <property type="project" value="UniProtKB-KW"/>
</dbReference>
<dbReference type="GO" id="GO:0032259">
    <property type="term" value="P:methylation"/>
    <property type="evidence" value="ECO:0007669"/>
    <property type="project" value="UniProtKB-KW"/>
</dbReference>
<dbReference type="CDD" id="cd02440">
    <property type="entry name" value="AdoMet_MTases"/>
    <property type="match status" value="1"/>
</dbReference>